<evidence type="ECO:0000256" key="2">
    <source>
        <dbReference type="ARBA" id="ARBA00022598"/>
    </source>
</evidence>
<accession>K3WZN5</accession>
<dbReference type="HOGENOM" id="CLU_000022_3_3_1"/>
<evidence type="ECO:0000259" key="6">
    <source>
        <dbReference type="Pfam" id="PF00501"/>
    </source>
</evidence>
<dbReference type="PROSITE" id="PS00455">
    <property type="entry name" value="AMP_BINDING"/>
    <property type="match status" value="1"/>
</dbReference>
<proteinExistence type="inferred from homology"/>
<dbReference type="GO" id="GO:0006629">
    <property type="term" value="P:lipid metabolic process"/>
    <property type="evidence" value="ECO:0007669"/>
    <property type="project" value="InterPro"/>
</dbReference>
<dbReference type="STRING" id="431595.K3WZN5"/>
<dbReference type="InterPro" id="IPR042099">
    <property type="entry name" value="ANL_N_sf"/>
</dbReference>
<dbReference type="Pfam" id="PF00501">
    <property type="entry name" value="AMP-binding"/>
    <property type="match status" value="1"/>
</dbReference>
<evidence type="ECO:0000313" key="9">
    <source>
        <dbReference type="Proteomes" id="UP000019132"/>
    </source>
</evidence>
<dbReference type="Gene3D" id="3.30.300.30">
    <property type="match status" value="1"/>
</dbReference>
<keyword evidence="2" id="KW-0436">Ligase</keyword>
<dbReference type="VEuPathDB" id="FungiDB:PYU1_G010412"/>
<dbReference type="CDD" id="cd05943">
    <property type="entry name" value="AACS"/>
    <property type="match status" value="1"/>
</dbReference>
<evidence type="ECO:0000256" key="1">
    <source>
        <dbReference type="ARBA" id="ARBA00006432"/>
    </source>
</evidence>
<evidence type="ECO:0000313" key="8">
    <source>
        <dbReference type="EnsemblProtists" id="PYU1_T010434"/>
    </source>
</evidence>
<feature type="region of interest" description="Disordered" evidence="5">
    <location>
        <begin position="25"/>
        <end position="55"/>
    </location>
</feature>
<dbReference type="SUPFAM" id="SSF56801">
    <property type="entry name" value="Acetyl-CoA synthetase-like"/>
    <property type="match status" value="1"/>
</dbReference>
<dbReference type="EMBL" id="GL376602">
    <property type="status" value="NOT_ANNOTATED_CDS"/>
    <property type="molecule type" value="Genomic_DNA"/>
</dbReference>
<dbReference type="InterPro" id="IPR032387">
    <property type="entry name" value="ACAS_N"/>
</dbReference>
<dbReference type="InterPro" id="IPR000873">
    <property type="entry name" value="AMP-dep_synth/lig_dom"/>
</dbReference>
<evidence type="ECO:0000256" key="3">
    <source>
        <dbReference type="ARBA" id="ARBA00022741"/>
    </source>
</evidence>
<evidence type="ECO:0000256" key="4">
    <source>
        <dbReference type="ARBA" id="ARBA00022840"/>
    </source>
</evidence>
<dbReference type="InterPro" id="IPR045851">
    <property type="entry name" value="AMP-bd_C_sf"/>
</dbReference>
<feature type="domain" description="Acetyl-coenzyme A synthetase N-terminal" evidence="7">
    <location>
        <begin position="106"/>
        <end position="160"/>
    </location>
</feature>
<sequence>MLTFYPLEPATPPFDILPASAKSSARLLPMTPPPPPPSPVKRKSDTLPAHEAKSPLSMGATKKQFCDNDRKLLWKPTQAILDTSHWTRFTKFVNENYKVSLSTPDKLWTWSVEHLEEFWDACWKYTGVISSQPYEKVVDDVTKMPGAKFFPGARLNFAENLLRFRDDHPAIVFKAETSNQETVITYKQLYTRVAQLSARLAELGVVPGDRVVAYTPNIPETIIAMLATTSLGAIWSSCSPDFGSQGVLDRFAQITPKVVFATDGYFYKGNRVDTMPQLKEIVSKLPSVEKVVVFRFTIQQTQDLDLSKIRNAVYYDQFLSETVASPTERINFAQLPFDHPVYVMYSSGTTGLPKCLIQGPGVLLNHMKEHMIHLNISRNDKVFYYTTTGWMMWNWLVSVLGAGATVVIFDGNPLYPSPSALWEYAQNVGVTVFGTSARYLAAVMDAGCLPGKEFNLSKLRLIASTGSPASTNIFKFVYEEIKSDVQFASISGGTDLNGCFALGCTNLSVYDGELQIRGLGLDVHIYNDDGKEVLQEQGELICGKPFPSMPLKFWNDEDGSKYFGAYFDMFPNIWRHGDFAEVTKNGGVVIYGRSDATLKPGGVRIGTADIYKIMEAMDEIADSVVIGQNYTLNDGTPDVRIVLFVVMAEGHECSAELQKKVCKQIREQASPRHLPGLIAACPEIPYTVSGKKVELTVKKIIDGHAVTNKSALRNPESLLWFEKFAASLKK</sequence>
<evidence type="ECO:0000259" key="7">
    <source>
        <dbReference type="Pfam" id="PF16177"/>
    </source>
</evidence>
<organism evidence="8 9">
    <name type="scientific">Globisporangium ultimum (strain ATCC 200006 / CBS 805.95 / DAOM BR144)</name>
    <name type="common">Pythium ultimum</name>
    <dbReference type="NCBI Taxonomy" id="431595"/>
    <lineage>
        <taxon>Eukaryota</taxon>
        <taxon>Sar</taxon>
        <taxon>Stramenopiles</taxon>
        <taxon>Oomycota</taxon>
        <taxon>Peronosporomycetes</taxon>
        <taxon>Pythiales</taxon>
        <taxon>Pythiaceae</taxon>
        <taxon>Globisporangium</taxon>
    </lineage>
</organism>
<dbReference type="GO" id="GO:0005524">
    <property type="term" value="F:ATP binding"/>
    <property type="evidence" value="ECO:0007669"/>
    <property type="project" value="UniProtKB-KW"/>
</dbReference>
<name>K3WZN5_GLOUD</name>
<feature type="compositionally biased region" description="Pro residues" evidence="5">
    <location>
        <begin position="30"/>
        <end position="39"/>
    </location>
</feature>
<dbReference type="eggNOG" id="KOG1175">
    <property type="taxonomic scope" value="Eukaryota"/>
</dbReference>
<dbReference type="PANTHER" id="PTHR42921:SF1">
    <property type="entry name" value="ACETOACETYL-COA SYNTHETASE"/>
    <property type="match status" value="1"/>
</dbReference>
<feature type="domain" description="AMP-dependent synthetase/ligase" evidence="6">
    <location>
        <begin position="163"/>
        <end position="545"/>
    </location>
</feature>
<dbReference type="Proteomes" id="UP000019132">
    <property type="component" value="Unassembled WGS sequence"/>
</dbReference>
<evidence type="ECO:0008006" key="10">
    <source>
        <dbReference type="Google" id="ProtNLM"/>
    </source>
</evidence>
<reference evidence="8" key="3">
    <citation type="submission" date="2015-02" db="UniProtKB">
        <authorList>
            <consortium name="EnsemblProtists"/>
        </authorList>
    </citation>
    <scope>IDENTIFICATION</scope>
    <source>
        <strain evidence="8">DAOM BR144</strain>
    </source>
</reference>
<feature type="compositionally biased region" description="Basic and acidic residues" evidence="5">
    <location>
        <begin position="42"/>
        <end position="53"/>
    </location>
</feature>
<reference evidence="9" key="1">
    <citation type="journal article" date="2010" name="Genome Biol.">
        <title>Genome sequence of the necrotrophic plant pathogen Pythium ultimum reveals original pathogenicity mechanisms and effector repertoire.</title>
        <authorList>
            <person name="Levesque C.A."/>
            <person name="Brouwer H."/>
            <person name="Cano L."/>
            <person name="Hamilton J.P."/>
            <person name="Holt C."/>
            <person name="Huitema E."/>
            <person name="Raffaele S."/>
            <person name="Robideau G.P."/>
            <person name="Thines M."/>
            <person name="Win J."/>
            <person name="Zerillo M.M."/>
            <person name="Beakes G.W."/>
            <person name="Boore J.L."/>
            <person name="Busam D."/>
            <person name="Dumas B."/>
            <person name="Ferriera S."/>
            <person name="Fuerstenberg S.I."/>
            <person name="Gachon C.M."/>
            <person name="Gaulin E."/>
            <person name="Govers F."/>
            <person name="Grenville-Briggs L."/>
            <person name="Horner N."/>
            <person name="Hostetler J."/>
            <person name="Jiang R.H."/>
            <person name="Johnson J."/>
            <person name="Krajaejun T."/>
            <person name="Lin H."/>
            <person name="Meijer H.J."/>
            <person name="Moore B."/>
            <person name="Morris P."/>
            <person name="Phuntmart V."/>
            <person name="Puiu D."/>
            <person name="Shetty J."/>
            <person name="Stajich J.E."/>
            <person name="Tripathy S."/>
            <person name="Wawra S."/>
            <person name="van West P."/>
            <person name="Whitty B.R."/>
            <person name="Coutinho P.M."/>
            <person name="Henrissat B."/>
            <person name="Martin F."/>
            <person name="Thomas P.D."/>
            <person name="Tyler B.M."/>
            <person name="De Vries R.P."/>
            <person name="Kamoun S."/>
            <person name="Yandell M."/>
            <person name="Tisserat N."/>
            <person name="Buell C.R."/>
        </authorList>
    </citation>
    <scope>NUCLEOTIDE SEQUENCE</scope>
    <source>
        <strain evidence="9">DAOM:BR144</strain>
    </source>
</reference>
<keyword evidence="9" id="KW-1185">Reference proteome</keyword>
<dbReference type="NCBIfam" id="NF002937">
    <property type="entry name" value="PRK03584.1"/>
    <property type="match status" value="1"/>
</dbReference>
<dbReference type="OMA" id="MPNTWQT"/>
<dbReference type="GO" id="GO:0030729">
    <property type="term" value="F:acetoacetate-CoA ligase activity"/>
    <property type="evidence" value="ECO:0007669"/>
    <property type="project" value="InterPro"/>
</dbReference>
<dbReference type="InterPro" id="IPR020845">
    <property type="entry name" value="AMP-binding_CS"/>
</dbReference>
<comment type="similarity">
    <text evidence="1">Belongs to the ATP-dependent AMP-binding enzyme family.</text>
</comment>
<dbReference type="InterPro" id="IPR005914">
    <property type="entry name" value="Acac_CoA_synth"/>
</dbReference>
<protein>
    <recommendedName>
        <fullName evidence="10">AMP-dependent synthetase/ligase domain-containing protein</fullName>
    </recommendedName>
</protein>
<keyword evidence="4" id="KW-0067">ATP-binding</keyword>
<dbReference type="EnsemblProtists" id="PYU1_T010434">
    <property type="protein sequence ID" value="PYU1_T010434"/>
    <property type="gene ID" value="PYU1_G010412"/>
</dbReference>
<reference evidence="9" key="2">
    <citation type="submission" date="2010-04" db="EMBL/GenBank/DDBJ databases">
        <authorList>
            <person name="Buell R."/>
            <person name="Hamilton J."/>
            <person name="Hostetler J."/>
        </authorList>
    </citation>
    <scope>NUCLEOTIDE SEQUENCE [LARGE SCALE GENOMIC DNA]</scope>
    <source>
        <strain evidence="9">DAOM:BR144</strain>
    </source>
</reference>
<dbReference type="NCBIfam" id="TIGR01217">
    <property type="entry name" value="ac_ac_CoA_syn"/>
    <property type="match status" value="1"/>
</dbReference>
<dbReference type="InParanoid" id="K3WZN5"/>
<evidence type="ECO:0000256" key="5">
    <source>
        <dbReference type="SAM" id="MobiDB-lite"/>
    </source>
</evidence>
<dbReference type="Gene3D" id="3.40.50.12780">
    <property type="entry name" value="N-terminal domain of ligase-like"/>
    <property type="match status" value="1"/>
</dbReference>
<dbReference type="PANTHER" id="PTHR42921">
    <property type="entry name" value="ACETOACETYL-COA SYNTHETASE"/>
    <property type="match status" value="1"/>
</dbReference>
<keyword evidence="3" id="KW-0547">Nucleotide-binding</keyword>
<dbReference type="Pfam" id="PF16177">
    <property type="entry name" value="ACAS_N"/>
    <property type="match status" value="1"/>
</dbReference>
<dbReference type="AlphaFoldDB" id="K3WZN5"/>